<evidence type="ECO:0008006" key="6">
    <source>
        <dbReference type="Google" id="ProtNLM"/>
    </source>
</evidence>
<keyword evidence="5" id="KW-1185">Reference proteome</keyword>
<proteinExistence type="predicted"/>
<dbReference type="Gene3D" id="3.40.50.1820">
    <property type="entry name" value="alpha/beta hydrolase"/>
    <property type="match status" value="1"/>
</dbReference>
<evidence type="ECO:0000256" key="1">
    <source>
        <dbReference type="ARBA" id="ARBA00022801"/>
    </source>
</evidence>
<dbReference type="InterPro" id="IPR029058">
    <property type="entry name" value="AB_hydrolase_fold"/>
</dbReference>
<gene>
    <name evidence="4" type="ORF">GCM10017557_78650</name>
</gene>
<evidence type="ECO:0000256" key="3">
    <source>
        <dbReference type="ARBA" id="ARBA00023098"/>
    </source>
</evidence>
<dbReference type="GO" id="GO:0003847">
    <property type="term" value="F:1-alkyl-2-acetylglycerophosphocholine esterase activity"/>
    <property type="evidence" value="ECO:0007669"/>
    <property type="project" value="TreeGrafter"/>
</dbReference>
<dbReference type="Proteomes" id="UP000516444">
    <property type="component" value="Chromosome"/>
</dbReference>
<protein>
    <recommendedName>
        <fullName evidence="6">Chlorophyllase</fullName>
    </recommendedName>
</protein>
<dbReference type="PANTHER" id="PTHR10272">
    <property type="entry name" value="PLATELET-ACTIVATING FACTOR ACETYLHYDROLASE"/>
    <property type="match status" value="1"/>
</dbReference>
<accession>A0A7G1PGJ1</accession>
<dbReference type="SUPFAM" id="SSF53474">
    <property type="entry name" value="alpha/beta-Hydrolases"/>
    <property type="match status" value="1"/>
</dbReference>
<dbReference type="Pfam" id="PF03403">
    <property type="entry name" value="PAF-AH_p_II"/>
    <property type="match status" value="1"/>
</dbReference>
<keyword evidence="3" id="KW-0443">Lipid metabolism</keyword>
<evidence type="ECO:0000313" key="5">
    <source>
        <dbReference type="Proteomes" id="UP000516444"/>
    </source>
</evidence>
<dbReference type="EMBL" id="AP023440">
    <property type="protein sequence ID" value="BCL33006.1"/>
    <property type="molecule type" value="Genomic_DNA"/>
</dbReference>
<keyword evidence="2" id="KW-0442">Lipid degradation</keyword>
<organism evidence="4 5">
    <name type="scientific">Streptomyces aurantiacus</name>
    <dbReference type="NCBI Taxonomy" id="47760"/>
    <lineage>
        <taxon>Bacteria</taxon>
        <taxon>Bacillati</taxon>
        <taxon>Actinomycetota</taxon>
        <taxon>Actinomycetes</taxon>
        <taxon>Kitasatosporales</taxon>
        <taxon>Streptomycetaceae</taxon>
        <taxon>Streptomyces</taxon>
        <taxon>Streptomyces aurantiacus group</taxon>
    </lineage>
</organism>
<keyword evidence="1" id="KW-0378">Hydrolase</keyword>
<reference evidence="4 5" key="1">
    <citation type="journal article" date="2014" name="Int. J. Syst. Evol. Microbiol.">
        <title>Complete genome sequence of Corynebacterium casei LMG S-19264T (=DSM 44701T), isolated from a smear-ripened cheese.</title>
        <authorList>
            <consortium name="US DOE Joint Genome Institute (JGI-PGF)"/>
            <person name="Walter F."/>
            <person name="Albersmeier A."/>
            <person name="Kalinowski J."/>
            <person name="Ruckert C."/>
        </authorList>
    </citation>
    <scope>NUCLEOTIDE SEQUENCE [LARGE SCALE GENOMIC DNA]</scope>
    <source>
        <strain evidence="4 5">JCM 4677</strain>
    </source>
</reference>
<dbReference type="GO" id="GO:0016042">
    <property type="term" value="P:lipid catabolic process"/>
    <property type="evidence" value="ECO:0007669"/>
    <property type="project" value="UniProtKB-KW"/>
</dbReference>
<dbReference type="AlphaFoldDB" id="A0A7G1PGJ1"/>
<evidence type="ECO:0000313" key="4">
    <source>
        <dbReference type="EMBL" id="BCL33006.1"/>
    </source>
</evidence>
<dbReference type="PANTHER" id="PTHR10272:SF0">
    <property type="entry name" value="PLATELET-ACTIVATING FACTOR ACETYLHYDROLASE"/>
    <property type="match status" value="1"/>
</dbReference>
<name>A0A7G1PGJ1_9ACTN</name>
<dbReference type="KEGG" id="sgm:GCM10017557_78650"/>
<evidence type="ECO:0000256" key="2">
    <source>
        <dbReference type="ARBA" id="ARBA00022963"/>
    </source>
</evidence>
<sequence length="309" mass="32793">MAVSGVVLTAPTPVVSVKPVVLEAPGRGEDLRVRVSAPAAGDDLPIVVLSHGFGSSLNGYGPLADFWAAHGFVVIQPTHLDSRTVGLPQDDPRTPRLWRFRVEDMKRVLDGLDLLEAAVPGLGGRLDRTRIAAAGHSFGGQTAGNLLGLRVLDPVSKKEEDLSDARIKAGVLLATAGRGGADLTPFAAEHFPFMNPSFENMTTPALVVAGDQDDSPLSVRGPEWLADPYFLSPGDKSLLTLFGAEHSLGGIAGYEVQETTDENPERVALIQRVTWAYLRHALGIEDAGWAAARKALSDGTDPLGRIESK</sequence>
<dbReference type="RefSeq" id="WP_079103294.1">
    <property type="nucleotide sequence ID" value="NZ_LIPP01000061.1"/>
</dbReference>